<proteinExistence type="predicted"/>
<dbReference type="InterPro" id="IPR041657">
    <property type="entry name" value="HTH_17"/>
</dbReference>
<evidence type="ECO:0000256" key="1">
    <source>
        <dbReference type="SAM" id="Coils"/>
    </source>
</evidence>
<accession>A0A1M5DBR4</accession>
<dbReference type="AlphaFoldDB" id="A0A1M5DBR4"/>
<protein>
    <submittedName>
        <fullName evidence="3">Helix-turn-helix domain-containing protein</fullName>
    </submittedName>
</protein>
<evidence type="ECO:0000313" key="4">
    <source>
        <dbReference type="Proteomes" id="UP000184480"/>
    </source>
</evidence>
<feature type="coiled-coil region" evidence="1">
    <location>
        <begin position="5"/>
        <end position="32"/>
    </location>
</feature>
<dbReference type="EMBL" id="FQUC01000008">
    <property type="protein sequence ID" value="SHF64463.1"/>
    <property type="molecule type" value="Genomic_DNA"/>
</dbReference>
<sequence>MSTLIAVHSDELNELKQEIKDLKNLCSTLIEHNKNNIVKPFYTNKDLPELLGVGQNWIKKYRDEGYLPYTQVGDKFLYSYEDIMYFYQKNRLEAYAYD</sequence>
<name>A0A1M5DBR4_9BACT</name>
<dbReference type="SUPFAM" id="SSF46955">
    <property type="entry name" value="Putative DNA-binding domain"/>
    <property type="match status" value="1"/>
</dbReference>
<dbReference type="PANTHER" id="PTHR34585">
    <property type="match status" value="1"/>
</dbReference>
<reference evidence="4" key="1">
    <citation type="submission" date="2016-11" db="EMBL/GenBank/DDBJ databases">
        <authorList>
            <person name="Varghese N."/>
            <person name="Submissions S."/>
        </authorList>
    </citation>
    <scope>NUCLEOTIDE SEQUENCE [LARGE SCALE GENOMIC DNA]</scope>
    <source>
        <strain evidence="4">DSM 27370</strain>
    </source>
</reference>
<keyword evidence="1" id="KW-0175">Coiled coil</keyword>
<dbReference type="Pfam" id="PF12728">
    <property type="entry name" value="HTH_17"/>
    <property type="match status" value="1"/>
</dbReference>
<evidence type="ECO:0000313" key="3">
    <source>
        <dbReference type="EMBL" id="SHF64463.1"/>
    </source>
</evidence>
<dbReference type="PANTHER" id="PTHR34585:SF22">
    <property type="entry name" value="HELIX-TURN-HELIX DOMAIN-CONTAINING PROTEIN"/>
    <property type="match status" value="1"/>
</dbReference>
<keyword evidence="4" id="KW-1185">Reference proteome</keyword>
<feature type="domain" description="Helix-turn-helix" evidence="2">
    <location>
        <begin position="41"/>
        <end position="91"/>
    </location>
</feature>
<dbReference type="InterPro" id="IPR009061">
    <property type="entry name" value="DNA-bd_dom_put_sf"/>
</dbReference>
<dbReference type="Proteomes" id="UP000184480">
    <property type="component" value="Unassembled WGS sequence"/>
</dbReference>
<evidence type="ECO:0000259" key="2">
    <source>
        <dbReference type="Pfam" id="PF12728"/>
    </source>
</evidence>
<organism evidence="3 4">
    <name type="scientific">Dysgonomonas macrotermitis</name>
    <dbReference type="NCBI Taxonomy" id="1346286"/>
    <lineage>
        <taxon>Bacteria</taxon>
        <taxon>Pseudomonadati</taxon>
        <taxon>Bacteroidota</taxon>
        <taxon>Bacteroidia</taxon>
        <taxon>Bacteroidales</taxon>
        <taxon>Dysgonomonadaceae</taxon>
        <taxon>Dysgonomonas</taxon>
    </lineage>
</organism>
<gene>
    <name evidence="3" type="ORF">SAMN05444362_108144</name>
</gene>